<keyword evidence="2" id="KW-1185">Reference proteome</keyword>
<comment type="caution">
    <text evidence="1">The sequence shown here is derived from an EMBL/GenBank/DDBJ whole genome shotgun (WGS) entry which is preliminary data.</text>
</comment>
<accession>A0A812TTJ5</accession>
<gene>
    <name evidence="1" type="primary">Ank3</name>
    <name evidence="1" type="ORF">SNAT2548_LOCUS30764</name>
</gene>
<organism evidence="1 2">
    <name type="scientific">Symbiodinium natans</name>
    <dbReference type="NCBI Taxonomy" id="878477"/>
    <lineage>
        <taxon>Eukaryota</taxon>
        <taxon>Sar</taxon>
        <taxon>Alveolata</taxon>
        <taxon>Dinophyceae</taxon>
        <taxon>Suessiales</taxon>
        <taxon>Symbiodiniaceae</taxon>
        <taxon>Symbiodinium</taxon>
    </lineage>
</organism>
<proteinExistence type="predicted"/>
<protein>
    <submittedName>
        <fullName evidence="1">Ank3 protein</fullName>
    </submittedName>
</protein>
<dbReference type="OrthoDB" id="412980at2759"/>
<dbReference type="AlphaFoldDB" id="A0A812TTJ5"/>
<reference evidence="1" key="1">
    <citation type="submission" date="2021-02" db="EMBL/GenBank/DDBJ databases">
        <authorList>
            <person name="Dougan E. K."/>
            <person name="Rhodes N."/>
            <person name="Thang M."/>
            <person name="Chan C."/>
        </authorList>
    </citation>
    <scope>NUCLEOTIDE SEQUENCE</scope>
</reference>
<dbReference type="Proteomes" id="UP000604046">
    <property type="component" value="Unassembled WGS sequence"/>
</dbReference>
<sequence>MSAMSVMYKGFDGAGLDGTKPVRKAQINGEDGVYVGNQGYVPRLVQVDVPWQRPPPSGGVQRLSQKAPRKGLLKTLGDDCYAPSGIQLRPDDLVDTRFKTMPAGQTGKPSSVDRFAGHSPAAVFDGYCDPASLARPSEARSSKP</sequence>
<evidence type="ECO:0000313" key="1">
    <source>
        <dbReference type="EMBL" id="CAE7548157.1"/>
    </source>
</evidence>
<dbReference type="EMBL" id="CAJNDS010002623">
    <property type="protein sequence ID" value="CAE7548157.1"/>
    <property type="molecule type" value="Genomic_DNA"/>
</dbReference>
<name>A0A812TTJ5_9DINO</name>
<evidence type="ECO:0000313" key="2">
    <source>
        <dbReference type="Proteomes" id="UP000604046"/>
    </source>
</evidence>